<proteinExistence type="predicted"/>
<gene>
    <name evidence="1" type="ordered locus">NFA_2530</name>
</gene>
<evidence type="ECO:0000313" key="2">
    <source>
        <dbReference type="Proteomes" id="UP000006820"/>
    </source>
</evidence>
<reference evidence="1 2" key="1">
    <citation type="journal article" date="2004" name="Proc. Natl. Acad. Sci. U.S.A.">
        <title>The complete genomic sequence of Nocardia farcinica IFM 10152.</title>
        <authorList>
            <person name="Ishikawa J."/>
            <person name="Yamashita A."/>
            <person name="Mikami Y."/>
            <person name="Hoshino Y."/>
            <person name="Kurita H."/>
            <person name="Hotta K."/>
            <person name="Shiba T."/>
            <person name="Hattori M."/>
        </authorList>
    </citation>
    <scope>NUCLEOTIDE SEQUENCE [LARGE SCALE GENOMIC DNA]</scope>
    <source>
        <strain evidence="1 2">IFM 10152</strain>
    </source>
</reference>
<dbReference type="KEGG" id="nfa:NFA_2530"/>
<dbReference type="HOGENOM" id="CLU_1794491_0_0_11"/>
<organism evidence="1 2">
    <name type="scientific">Nocardia farcinica (strain IFM 10152)</name>
    <dbReference type="NCBI Taxonomy" id="247156"/>
    <lineage>
        <taxon>Bacteria</taxon>
        <taxon>Bacillati</taxon>
        <taxon>Actinomycetota</taxon>
        <taxon>Actinomycetes</taxon>
        <taxon>Mycobacteriales</taxon>
        <taxon>Nocardiaceae</taxon>
        <taxon>Nocardia</taxon>
    </lineage>
</organism>
<evidence type="ECO:0000313" key="1">
    <source>
        <dbReference type="EMBL" id="BAD55095.1"/>
    </source>
</evidence>
<dbReference type="Proteomes" id="UP000006820">
    <property type="component" value="Chromosome"/>
</dbReference>
<protein>
    <submittedName>
        <fullName evidence="1">Uncharacterized protein</fullName>
    </submittedName>
</protein>
<dbReference type="AlphaFoldDB" id="Q5Z396"/>
<accession>Q5Z396</accession>
<sequence>MRNRLTCVVSLVSLVSHITGQVSDPCLFEPFLTGHCVALGPGRPPCRAIGVHAIGSRERSERVSALGARIFRDFHRTVHGVQQSGRSGHSRAMHGPVAPLAQLCSWANWPVAFALVSSSWASWASWAMHRPDWPGAVVVARLCG</sequence>
<name>Q5Z396_NOCFA</name>
<dbReference type="EMBL" id="AP006618">
    <property type="protein sequence ID" value="BAD55095.1"/>
    <property type="molecule type" value="Genomic_DNA"/>
</dbReference>
<keyword evidence="2" id="KW-1185">Reference proteome</keyword>